<keyword evidence="4 5" id="KW-0131">Cell cycle</keyword>
<dbReference type="CDD" id="cd24048">
    <property type="entry name" value="ASKHA_NBD_FtsA"/>
    <property type="match status" value="1"/>
</dbReference>
<keyword evidence="2 5" id="KW-0132">Cell division</keyword>
<evidence type="ECO:0000313" key="8">
    <source>
        <dbReference type="EMBL" id="PJE64527.1"/>
    </source>
</evidence>
<dbReference type="Gene3D" id="3.30.1490.110">
    <property type="match status" value="1"/>
</dbReference>
<dbReference type="GO" id="GO:0043093">
    <property type="term" value="P:FtsZ-dependent cytokinesis"/>
    <property type="evidence" value="ECO:0007669"/>
    <property type="project" value="UniProtKB-UniRule"/>
</dbReference>
<evidence type="ECO:0000256" key="2">
    <source>
        <dbReference type="ARBA" id="ARBA00022618"/>
    </source>
</evidence>
<keyword evidence="3 5" id="KW-0472">Membrane</keyword>
<dbReference type="Gene3D" id="3.30.420.40">
    <property type="match status" value="2"/>
</dbReference>
<dbReference type="PANTHER" id="PTHR32432:SF4">
    <property type="entry name" value="CELL DIVISION PROTEIN FTSA"/>
    <property type="match status" value="1"/>
</dbReference>
<proteinExistence type="inferred from homology"/>
<gene>
    <name evidence="5 8" type="primary">ftsA</name>
    <name evidence="8" type="ORF">COU90_01645</name>
</gene>
<dbReference type="InterPro" id="IPR050696">
    <property type="entry name" value="FtsA/MreB"/>
</dbReference>
<sequence>MGRNNITVGLDVGSSTIRIAAMAPDTNEGASLLGYGVSRALGVRRGIVIDVADATKSISEARTEAERIIGMPITHAYVSFGGPGLMVYSARGTVAVSRADGEISEHDIDRVQQAAHAELPQLSNREILHEVVLTYAVDREVDIKNPVGMIGNRLEAQMLFITAFTPHLKNLLRSVEAAGITVDDVVAAPLASSRAILSKHQREIGVLHMDIGGATASLAVFEEGSLLSASIFPLGCDHITNDIAIGFQIPLDAAEHMKIMHGTLLSEAESKKDVVRLADFMPESEAFVSRKDLADIMAARAADIFEMTEKHLKKIGRSGLLPSGVVLTGGGASMHGVVDFARRELKLPAEIGMIQAVAAPEHILIDPAWTVAIGLCLWAGESNTGRSFGAFSMPKVGAYIMRVIRPLIP</sequence>
<dbReference type="HAMAP" id="MF_02033">
    <property type="entry name" value="FtsA"/>
    <property type="match status" value="1"/>
</dbReference>
<reference evidence="9" key="1">
    <citation type="submission" date="2017-09" db="EMBL/GenBank/DDBJ databases">
        <title>Depth-based differentiation of microbial function through sediment-hosted aquifers and enrichment of novel symbionts in the deep terrestrial subsurface.</title>
        <authorList>
            <person name="Probst A.J."/>
            <person name="Ladd B."/>
            <person name="Jarett J.K."/>
            <person name="Geller-Mcgrath D.E."/>
            <person name="Sieber C.M.K."/>
            <person name="Emerson J.B."/>
            <person name="Anantharaman K."/>
            <person name="Thomas B.C."/>
            <person name="Malmstrom R."/>
            <person name="Stieglmeier M."/>
            <person name="Klingl A."/>
            <person name="Woyke T."/>
            <person name="Ryan C.M."/>
            <person name="Banfield J.F."/>
        </authorList>
    </citation>
    <scope>NUCLEOTIDE SEQUENCE [LARGE SCALE GENOMIC DNA]</scope>
</reference>
<dbReference type="Pfam" id="PF02491">
    <property type="entry name" value="SHS2_FTSA"/>
    <property type="match status" value="1"/>
</dbReference>
<organism evidence="8 9">
    <name type="scientific">Candidatus Ryanbacteria bacterium CG10_big_fil_rev_8_21_14_0_10_43_42</name>
    <dbReference type="NCBI Taxonomy" id="1974864"/>
    <lineage>
        <taxon>Bacteria</taxon>
        <taxon>Candidatus Ryaniibacteriota</taxon>
    </lineage>
</organism>
<dbReference type="SUPFAM" id="SSF53067">
    <property type="entry name" value="Actin-like ATPase domain"/>
    <property type="match status" value="2"/>
</dbReference>
<dbReference type="InterPro" id="IPR020823">
    <property type="entry name" value="Cell_div_FtsA"/>
</dbReference>
<keyword evidence="1 5" id="KW-1003">Cell membrane</keyword>
<dbReference type="Pfam" id="PF14450">
    <property type="entry name" value="FtsA"/>
    <property type="match status" value="1"/>
</dbReference>
<evidence type="ECO:0000256" key="3">
    <source>
        <dbReference type="ARBA" id="ARBA00023136"/>
    </source>
</evidence>
<dbReference type="PIRSF" id="PIRSF003101">
    <property type="entry name" value="FtsA"/>
    <property type="match status" value="1"/>
</dbReference>
<dbReference type="InterPro" id="IPR003494">
    <property type="entry name" value="SHS2_FtsA"/>
</dbReference>
<evidence type="ECO:0000256" key="6">
    <source>
        <dbReference type="PIRNR" id="PIRNR003101"/>
    </source>
</evidence>
<feature type="domain" description="SHS2" evidence="7">
    <location>
        <begin position="7"/>
        <end position="196"/>
    </location>
</feature>
<comment type="subcellular location">
    <subcellularLocation>
        <location evidence="5">Cell membrane</location>
        <topology evidence="5">Peripheral membrane protein</topology>
        <orientation evidence="5">Cytoplasmic side</orientation>
    </subcellularLocation>
    <text evidence="5">Localizes to the Z ring in an FtsZ-dependent manner. Targeted to the membrane through a conserved C-terminal amphipathic helix.</text>
</comment>
<dbReference type="PANTHER" id="PTHR32432">
    <property type="entry name" value="CELL DIVISION PROTEIN FTSA-RELATED"/>
    <property type="match status" value="1"/>
</dbReference>
<dbReference type="NCBIfam" id="TIGR01174">
    <property type="entry name" value="ftsA"/>
    <property type="match status" value="1"/>
</dbReference>
<dbReference type="EMBL" id="PFEF01000005">
    <property type="protein sequence ID" value="PJE64527.1"/>
    <property type="molecule type" value="Genomic_DNA"/>
</dbReference>
<comment type="caution">
    <text evidence="8">The sequence shown here is derived from an EMBL/GenBank/DDBJ whole genome shotgun (WGS) entry which is preliminary data.</text>
</comment>
<evidence type="ECO:0000256" key="5">
    <source>
        <dbReference type="HAMAP-Rule" id="MF_02033"/>
    </source>
</evidence>
<dbReference type="AlphaFoldDB" id="A0A2M8KXA0"/>
<comment type="similarity">
    <text evidence="5 6">Belongs to the FtsA/MreB family.</text>
</comment>
<protein>
    <recommendedName>
        <fullName evidence="5 6">Cell division protein FtsA</fullName>
    </recommendedName>
</protein>
<name>A0A2M8KXA0_9BACT</name>
<dbReference type="SMART" id="SM00842">
    <property type="entry name" value="FtsA"/>
    <property type="match status" value="1"/>
</dbReference>
<dbReference type="InterPro" id="IPR043129">
    <property type="entry name" value="ATPase_NBD"/>
</dbReference>
<comment type="function">
    <text evidence="5 6">Cell division protein that is involved in the assembly of the Z ring. May serve as a membrane anchor for the Z ring.</text>
</comment>
<dbReference type="GO" id="GO:0009898">
    <property type="term" value="C:cytoplasmic side of plasma membrane"/>
    <property type="evidence" value="ECO:0007669"/>
    <property type="project" value="UniProtKB-UniRule"/>
</dbReference>
<evidence type="ECO:0000313" key="9">
    <source>
        <dbReference type="Proteomes" id="UP000229098"/>
    </source>
</evidence>
<dbReference type="Proteomes" id="UP000229098">
    <property type="component" value="Unassembled WGS sequence"/>
</dbReference>
<comment type="subunit">
    <text evidence="5">Self-interacts. Interacts with FtsZ.</text>
</comment>
<accession>A0A2M8KXA0</accession>
<evidence type="ECO:0000256" key="4">
    <source>
        <dbReference type="ARBA" id="ARBA00023306"/>
    </source>
</evidence>
<evidence type="ECO:0000259" key="7">
    <source>
        <dbReference type="SMART" id="SM00842"/>
    </source>
</evidence>
<evidence type="ECO:0000256" key="1">
    <source>
        <dbReference type="ARBA" id="ARBA00022475"/>
    </source>
</evidence>
<dbReference type="GO" id="GO:0032153">
    <property type="term" value="C:cell division site"/>
    <property type="evidence" value="ECO:0007669"/>
    <property type="project" value="UniProtKB-UniRule"/>
</dbReference>